<keyword evidence="3" id="KW-1185">Reference proteome</keyword>
<name>A0A6C0GQE0_9BACT</name>
<accession>A0A6C0GQE0</accession>
<dbReference type="EMBL" id="CP048222">
    <property type="protein sequence ID" value="QHT70147.1"/>
    <property type="molecule type" value="Genomic_DNA"/>
</dbReference>
<dbReference type="PANTHER" id="PTHR16222">
    <property type="entry name" value="ADP-RIBOSYLGLYCOHYDROLASE"/>
    <property type="match status" value="1"/>
</dbReference>
<feature type="binding site" evidence="1">
    <location>
        <position position="268"/>
    </location>
    <ligand>
        <name>Mg(2+)</name>
        <dbReference type="ChEBI" id="CHEBI:18420"/>
        <label>1</label>
    </ligand>
</feature>
<gene>
    <name evidence="2" type="ORF">GXP67_27620</name>
</gene>
<evidence type="ECO:0000256" key="1">
    <source>
        <dbReference type="PIRSR" id="PIRSR605502-1"/>
    </source>
</evidence>
<feature type="binding site" evidence="1">
    <location>
        <position position="54"/>
    </location>
    <ligand>
        <name>Mg(2+)</name>
        <dbReference type="ChEBI" id="CHEBI:18420"/>
        <label>1</label>
    </ligand>
</feature>
<dbReference type="RefSeq" id="WP_162446130.1">
    <property type="nucleotide sequence ID" value="NZ_CP048222.1"/>
</dbReference>
<dbReference type="AlphaFoldDB" id="A0A6C0GQE0"/>
<comment type="cofactor">
    <cofactor evidence="1">
        <name>Mg(2+)</name>
        <dbReference type="ChEBI" id="CHEBI:18420"/>
    </cofactor>
    <text evidence="1">Binds 2 magnesium ions per subunit.</text>
</comment>
<proteinExistence type="predicted"/>
<dbReference type="GO" id="GO:0046872">
    <property type="term" value="F:metal ion binding"/>
    <property type="evidence" value="ECO:0007669"/>
    <property type="project" value="UniProtKB-KW"/>
</dbReference>
<organism evidence="2 3">
    <name type="scientific">Rhodocytophaga rosea</name>
    <dbReference type="NCBI Taxonomy" id="2704465"/>
    <lineage>
        <taxon>Bacteria</taxon>
        <taxon>Pseudomonadati</taxon>
        <taxon>Bacteroidota</taxon>
        <taxon>Cytophagia</taxon>
        <taxon>Cytophagales</taxon>
        <taxon>Rhodocytophagaceae</taxon>
        <taxon>Rhodocytophaga</taxon>
    </lineage>
</organism>
<protein>
    <submittedName>
        <fullName evidence="2">Crystallin J1</fullName>
    </submittedName>
</protein>
<feature type="binding site" evidence="1">
    <location>
        <position position="53"/>
    </location>
    <ligand>
        <name>Mg(2+)</name>
        <dbReference type="ChEBI" id="CHEBI:18420"/>
        <label>1</label>
    </ligand>
</feature>
<dbReference type="KEGG" id="rhoz:GXP67_27620"/>
<dbReference type="InterPro" id="IPR036705">
    <property type="entry name" value="Ribosyl_crysJ1_sf"/>
</dbReference>
<keyword evidence="1" id="KW-0479">Metal-binding</keyword>
<dbReference type="Gene3D" id="1.10.4080.10">
    <property type="entry name" value="ADP-ribosylation/Crystallin J1"/>
    <property type="match status" value="1"/>
</dbReference>
<evidence type="ECO:0000313" key="3">
    <source>
        <dbReference type="Proteomes" id="UP000480178"/>
    </source>
</evidence>
<feature type="binding site" evidence="1">
    <location>
        <position position="52"/>
    </location>
    <ligand>
        <name>Mg(2+)</name>
        <dbReference type="ChEBI" id="CHEBI:18420"/>
        <label>1</label>
    </ligand>
</feature>
<feature type="binding site" evidence="1">
    <location>
        <position position="269"/>
    </location>
    <ligand>
        <name>Mg(2+)</name>
        <dbReference type="ChEBI" id="CHEBI:18420"/>
        <label>1</label>
    </ligand>
</feature>
<dbReference type="SUPFAM" id="SSF101478">
    <property type="entry name" value="ADP-ribosylglycohydrolase"/>
    <property type="match status" value="1"/>
</dbReference>
<sequence length="308" mass="34041">MRKEQRMELVHKSLKGLSIGDAFGDSFFGEQEVIKEKIERREIPELTKWEFTDDTVMSIAIMEILEQFGEINQEKLAQLFAQNYQKDINRGYGGTAHKILREIGEGKPWQQAAKEVFDGQGSMGNGAAMRSAPIGAYYSDNFSKLIDQSQLAAEITHANHEASVGAIAVALAASLAVKSKETGITLSPIKFLENIISYLEESDTKSKISKSLHIPASYRIETVTAILGNGTKLLAQDTVPFALWCAAHHLTDFEEALWTAVTGLGDRDTIGAIVGSIVILSAKEETIPKVWVDSVEDYQKSMFRNKKI</sequence>
<dbReference type="InterPro" id="IPR050792">
    <property type="entry name" value="ADP-ribosylglycohydrolase"/>
</dbReference>
<dbReference type="Pfam" id="PF03747">
    <property type="entry name" value="ADP_ribosyl_GH"/>
    <property type="match status" value="1"/>
</dbReference>
<dbReference type="Proteomes" id="UP000480178">
    <property type="component" value="Chromosome"/>
</dbReference>
<reference evidence="2 3" key="1">
    <citation type="submission" date="2020-01" db="EMBL/GenBank/DDBJ databases">
        <authorList>
            <person name="Kim M.K."/>
        </authorList>
    </citation>
    <scope>NUCLEOTIDE SEQUENCE [LARGE SCALE GENOMIC DNA]</scope>
    <source>
        <strain evidence="2 3">172606-1</strain>
    </source>
</reference>
<feature type="binding site" evidence="1">
    <location>
        <position position="266"/>
    </location>
    <ligand>
        <name>Mg(2+)</name>
        <dbReference type="ChEBI" id="CHEBI:18420"/>
        <label>1</label>
    </ligand>
</feature>
<keyword evidence="1" id="KW-0460">Magnesium</keyword>
<dbReference type="InterPro" id="IPR005502">
    <property type="entry name" value="Ribosyl_crysJ1"/>
</dbReference>
<dbReference type="PANTHER" id="PTHR16222:SF12">
    <property type="entry name" value="ADP-RIBOSYLGLYCOHYDROLASE-RELATED"/>
    <property type="match status" value="1"/>
</dbReference>
<evidence type="ECO:0000313" key="2">
    <source>
        <dbReference type="EMBL" id="QHT70147.1"/>
    </source>
</evidence>